<dbReference type="EC" id="4.2.99.18" evidence="2"/>
<dbReference type="AlphaFoldDB" id="A0AA51UMM4"/>
<evidence type="ECO:0000256" key="8">
    <source>
        <dbReference type="ARBA" id="ARBA00023295"/>
    </source>
</evidence>
<dbReference type="InterPro" id="IPR011257">
    <property type="entry name" value="DNA_glycosylase"/>
</dbReference>
<keyword evidence="7" id="KW-0511">Multifunctional enzyme</keyword>
<dbReference type="InterPro" id="IPR012904">
    <property type="entry name" value="OGG_N"/>
</dbReference>
<dbReference type="GO" id="GO:0006289">
    <property type="term" value="P:nucleotide-excision repair"/>
    <property type="evidence" value="ECO:0007669"/>
    <property type="project" value="InterPro"/>
</dbReference>
<evidence type="ECO:0000256" key="5">
    <source>
        <dbReference type="ARBA" id="ARBA00023204"/>
    </source>
</evidence>
<dbReference type="SUPFAM" id="SSF55945">
    <property type="entry name" value="TATA-box binding protein-like"/>
    <property type="match status" value="1"/>
</dbReference>
<evidence type="ECO:0000256" key="2">
    <source>
        <dbReference type="ARBA" id="ARBA00012720"/>
    </source>
</evidence>
<sequence>MNSIPDMYTLFSENFNLDYTLDCGQVFRWDLIDGWWTGVVNGHVARLQQDKGSGEVLVDCSLPKCFFENYFRFDDDLDSILQEVNKDKFMNEAINKYMGLRLIRQDPWECLISYMLATAWSIPNIKRAISMMCRNYGDEIEDGYYSFPEPHALVHACDDDLRACKLGFRGGRVIKAARHVEDGNLVLDDIFQVDYEEAKQRLMFLEGIGEKVADCILLFAFEKMEAFPVDTHVEKVVKTVYGHHEYFNGNATKSKIGNWGRMYFGRYCGYAQQYFFYQKRLEGI</sequence>
<dbReference type="Proteomes" id="UP001182908">
    <property type="component" value="Chromosome"/>
</dbReference>
<dbReference type="InterPro" id="IPR003265">
    <property type="entry name" value="HhH-GPD_domain"/>
</dbReference>
<dbReference type="GeneID" id="84231793"/>
<dbReference type="EMBL" id="CP133592">
    <property type="protein sequence ID" value="WMW25833.1"/>
    <property type="molecule type" value="Genomic_DNA"/>
</dbReference>
<proteinExistence type="inferred from homology"/>
<gene>
    <name evidence="11" type="ORF">RE474_03710</name>
</gene>
<dbReference type="GO" id="GO:0003684">
    <property type="term" value="F:damaged DNA binding"/>
    <property type="evidence" value="ECO:0007669"/>
    <property type="project" value="InterPro"/>
</dbReference>
<comment type="catalytic activity">
    <reaction evidence="9">
        <text>2'-deoxyribonucleotide-(2'-deoxyribose 5'-phosphate)-2'-deoxyribonucleotide-DNA = a 3'-end 2'-deoxyribonucleotide-(2,3-dehydro-2,3-deoxyribose 5'-phosphate)-DNA + a 5'-end 5'-phospho-2'-deoxyribonucleoside-DNA + H(+)</text>
        <dbReference type="Rhea" id="RHEA:66592"/>
        <dbReference type="Rhea" id="RHEA-COMP:13180"/>
        <dbReference type="Rhea" id="RHEA-COMP:16897"/>
        <dbReference type="Rhea" id="RHEA-COMP:17067"/>
        <dbReference type="ChEBI" id="CHEBI:15378"/>
        <dbReference type="ChEBI" id="CHEBI:136412"/>
        <dbReference type="ChEBI" id="CHEBI:157695"/>
        <dbReference type="ChEBI" id="CHEBI:167181"/>
        <dbReference type="EC" id="4.2.99.18"/>
    </reaction>
</comment>
<dbReference type="GO" id="GO:0006284">
    <property type="term" value="P:base-excision repair"/>
    <property type="evidence" value="ECO:0007669"/>
    <property type="project" value="InterPro"/>
</dbReference>
<evidence type="ECO:0000256" key="6">
    <source>
        <dbReference type="ARBA" id="ARBA00023239"/>
    </source>
</evidence>
<accession>A0AA51UMM4</accession>
<dbReference type="InterPro" id="IPR023170">
    <property type="entry name" value="HhH_base_excis_C"/>
</dbReference>
<dbReference type="SMART" id="SM00478">
    <property type="entry name" value="ENDO3c"/>
    <property type="match status" value="1"/>
</dbReference>
<dbReference type="RefSeq" id="WP_309311634.1">
    <property type="nucleotide sequence ID" value="NZ_CP133592.1"/>
</dbReference>
<dbReference type="PANTHER" id="PTHR10242:SF2">
    <property type="entry name" value="N-GLYCOSYLASE_DNA LYASE"/>
    <property type="match status" value="1"/>
</dbReference>
<organism evidence="11 12">
    <name type="scientific">Methanolobus sediminis</name>
    <dbReference type="NCBI Taxonomy" id="3072978"/>
    <lineage>
        <taxon>Archaea</taxon>
        <taxon>Methanobacteriati</taxon>
        <taxon>Methanobacteriota</taxon>
        <taxon>Stenosarchaea group</taxon>
        <taxon>Methanomicrobia</taxon>
        <taxon>Methanosarcinales</taxon>
        <taxon>Methanosarcinaceae</taxon>
        <taxon>Methanolobus</taxon>
    </lineage>
</organism>
<keyword evidence="3" id="KW-0227">DNA damage</keyword>
<keyword evidence="5" id="KW-0234">DNA repair</keyword>
<name>A0AA51UMM4_9EURY</name>
<dbReference type="GO" id="GO:0140078">
    <property type="term" value="F:class I DNA-(apurinic or apyrimidinic site) endonuclease activity"/>
    <property type="evidence" value="ECO:0007669"/>
    <property type="project" value="UniProtKB-EC"/>
</dbReference>
<evidence type="ECO:0000256" key="7">
    <source>
        <dbReference type="ARBA" id="ARBA00023268"/>
    </source>
</evidence>
<dbReference type="PANTHER" id="PTHR10242">
    <property type="entry name" value="8-OXOGUANINE DNA GLYCOSYLASE"/>
    <property type="match status" value="1"/>
</dbReference>
<evidence type="ECO:0000313" key="11">
    <source>
        <dbReference type="EMBL" id="WMW25833.1"/>
    </source>
</evidence>
<dbReference type="InterPro" id="IPR052054">
    <property type="entry name" value="Oxidative_DNA_repair_enzyme"/>
</dbReference>
<keyword evidence="6" id="KW-0456">Lyase</keyword>
<dbReference type="CDD" id="cd00056">
    <property type="entry name" value="ENDO3c"/>
    <property type="match status" value="1"/>
</dbReference>
<dbReference type="Gene3D" id="3.30.310.260">
    <property type="match status" value="1"/>
</dbReference>
<keyword evidence="4" id="KW-0378">Hydrolase</keyword>
<evidence type="ECO:0000256" key="3">
    <source>
        <dbReference type="ARBA" id="ARBA00022763"/>
    </source>
</evidence>
<evidence type="ECO:0000256" key="4">
    <source>
        <dbReference type="ARBA" id="ARBA00022801"/>
    </source>
</evidence>
<dbReference type="GO" id="GO:0008534">
    <property type="term" value="F:oxidized purine nucleobase lesion DNA N-glycosylase activity"/>
    <property type="evidence" value="ECO:0007669"/>
    <property type="project" value="InterPro"/>
</dbReference>
<dbReference type="Gene3D" id="1.10.340.30">
    <property type="entry name" value="Hypothetical protein, domain 2"/>
    <property type="match status" value="1"/>
</dbReference>
<feature type="domain" description="HhH-GPD" evidence="10">
    <location>
        <begin position="116"/>
        <end position="280"/>
    </location>
</feature>
<dbReference type="SUPFAM" id="SSF48150">
    <property type="entry name" value="DNA-glycosylase"/>
    <property type="match status" value="1"/>
</dbReference>
<protein>
    <recommendedName>
        <fullName evidence="2">DNA-(apurinic or apyrimidinic site) lyase</fullName>
        <ecNumber evidence="2">4.2.99.18</ecNumber>
    </recommendedName>
</protein>
<dbReference type="KEGG" id="mseb:RE474_03710"/>
<dbReference type="Pfam" id="PF07934">
    <property type="entry name" value="OGG_N"/>
    <property type="match status" value="1"/>
</dbReference>
<evidence type="ECO:0000256" key="1">
    <source>
        <dbReference type="ARBA" id="ARBA00010679"/>
    </source>
</evidence>
<evidence type="ECO:0000259" key="10">
    <source>
        <dbReference type="SMART" id="SM00478"/>
    </source>
</evidence>
<evidence type="ECO:0000256" key="9">
    <source>
        <dbReference type="ARBA" id="ARBA00044632"/>
    </source>
</evidence>
<reference evidence="11 12" key="1">
    <citation type="submission" date="2023-08" db="EMBL/GenBank/DDBJ databases">
        <title>Methanolobus mangrovi sp. nov. and Methanolobus sediminis sp. nov, two novel methylotrophic methanogens isolated from mangrove sediments in China.</title>
        <authorList>
            <person name="Zhou J."/>
        </authorList>
    </citation>
    <scope>NUCLEOTIDE SEQUENCE [LARGE SCALE GENOMIC DNA]</scope>
    <source>
        <strain evidence="11 12">FTZ6</strain>
    </source>
</reference>
<comment type="similarity">
    <text evidence="1">Belongs to the type-1 OGG1 family.</text>
</comment>
<dbReference type="Gene3D" id="1.10.1670.10">
    <property type="entry name" value="Helix-hairpin-Helix base-excision DNA repair enzymes (C-terminal)"/>
    <property type="match status" value="1"/>
</dbReference>
<keyword evidence="12" id="KW-1185">Reference proteome</keyword>
<keyword evidence="8" id="KW-0326">Glycosidase</keyword>
<evidence type="ECO:0000313" key="12">
    <source>
        <dbReference type="Proteomes" id="UP001182908"/>
    </source>
</evidence>